<dbReference type="SMART" id="SM00086">
    <property type="entry name" value="PAC"/>
    <property type="match status" value="4"/>
</dbReference>
<comment type="caution">
    <text evidence="5">The sequence shown here is derived from an EMBL/GenBank/DDBJ whole genome shotgun (WGS) entry which is preliminary data.</text>
</comment>
<feature type="domain" description="PAC" evidence="2">
    <location>
        <begin position="79"/>
        <end position="131"/>
    </location>
</feature>
<dbReference type="InterPro" id="IPR052155">
    <property type="entry name" value="Biofilm_reg_signaling"/>
</dbReference>
<dbReference type="InterPro" id="IPR043128">
    <property type="entry name" value="Rev_trsase/Diguanyl_cyclase"/>
</dbReference>
<dbReference type="SMART" id="SM00267">
    <property type="entry name" value="GGDEF"/>
    <property type="match status" value="1"/>
</dbReference>
<dbReference type="PROSITE" id="PS50112">
    <property type="entry name" value="PAS"/>
    <property type="match status" value="4"/>
</dbReference>
<feature type="domain" description="PAS" evidence="1">
    <location>
        <begin position="381"/>
        <end position="451"/>
    </location>
</feature>
<feature type="domain" description="PAC" evidence="2">
    <location>
        <begin position="201"/>
        <end position="253"/>
    </location>
</feature>
<dbReference type="Gene3D" id="3.30.450.20">
    <property type="entry name" value="PAS domain"/>
    <property type="match status" value="4"/>
</dbReference>
<feature type="domain" description="EAL" evidence="3">
    <location>
        <begin position="675"/>
        <end position="761"/>
    </location>
</feature>
<evidence type="ECO:0000313" key="5">
    <source>
        <dbReference type="EMBL" id="NJC72069.1"/>
    </source>
</evidence>
<feature type="domain" description="PAS" evidence="1">
    <location>
        <begin position="254"/>
        <end position="324"/>
    </location>
</feature>
<dbReference type="InterPro" id="IPR000014">
    <property type="entry name" value="PAS"/>
</dbReference>
<dbReference type="SMART" id="SM00091">
    <property type="entry name" value="PAS"/>
    <property type="match status" value="4"/>
</dbReference>
<dbReference type="InterPro" id="IPR029787">
    <property type="entry name" value="Nucleotide_cyclase"/>
</dbReference>
<dbReference type="RefSeq" id="WP_167926971.1">
    <property type="nucleotide sequence ID" value="NZ_JAATVY010000015.1"/>
</dbReference>
<dbReference type="Pfam" id="PF08448">
    <property type="entry name" value="PAS_4"/>
    <property type="match status" value="1"/>
</dbReference>
<dbReference type="InterPro" id="IPR013656">
    <property type="entry name" value="PAS_4"/>
</dbReference>
<dbReference type="InterPro" id="IPR013767">
    <property type="entry name" value="PAS_fold"/>
</dbReference>
<dbReference type="Gene3D" id="3.30.70.270">
    <property type="match status" value="1"/>
</dbReference>
<dbReference type="Pfam" id="PF13426">
    <property type="entry name" value="PAS_9"/>
    <property type="match status" value="1"/>
</dbReference>
<dbReference type="PROSITE" id="PS50883">
    <property type="entry name" value="EAL"/>
    <property type="match status" value="1"/>
</dbReference>
<feature type="domain" description="GGDEF" evidence="4">
    <location>
        <begin position="536"/>
        <end position="666"/>
    </location>
</feature>
<dbReference type="CDD" id="cd01948">
    <property type="entry name" value="EAL"/>
    <property type="match status" value="1"/>
</dbReference>
<dbReference type="InterPro" id="IPR001633">
    <property type="entry name" value="EAL_dom"/>
</dbReference>
<keyword evidence="6" id="KW-1185">Reference proteome</keyword>
<dbReference type="Proteomes" id="UP000722989">
    <property type="component" value="Unassembled WGS sequence"/>
</dbReference>
<feature type="domain" description="PAC" evidence="2">
    <location>
        <begin position="453"/>
        <end position="504"/>
    </location>
</feature>
<accession>A0ABX0Y3V1</accession>
<evidence type="ECO:0000259" key="2">
    <source>
        <dbReference type="PROSITE" id="PS50113"/>
    </source>
</evidence>
<proteinExistence type="predicted"/>
<dbReference type="InterPro" id="IPR001610">
    <property type="entry name" value="PAC"/>
</dbReference>
<name>A0ABX0Y3V1_9ACTN</name>
<dbReference type="EMBL" id="JAATVY010000015">
    <property type="protein sequence ID" value="NJC72069.1"/>
    <property type="molecule type" value="Genomic_DNA"/>
</dbReference>
<evidence type="ECO:0000259" key="1">
    <source>
        <dbReference type="PROSITE" id="PS50112"/>
    </source>
</evidence>
<evidence type="ECO:0000313" key="6">
    <source>
        <dbReference type="Proteomes" id="UP000722989"/>
    </source>
</evidence>
<dbReference type="Pfam" id="PF00563">
    <property type="entry name" value="EAL"/>
    <property type="match status" value="1"/>
</dbReference>
<dbReference type="Pfam" id="PF00990">
    <property type="entry name" value="GGDEF"/>
    <property type="match status" value="1"/>
</dbReference>
<feature type="non-terminal residue" evidence="5">
    <location>
        <position position="761"/>
    </location>
</feature>
<feature type="domain" description="PAC" evidence="2">
    <location>
        <begin position="328"/>
        <end position="380"/>
    </location>
</feature>
<dbReference type="InterPro" id="IPR000700">
    <property type="entry name" value="PAS-assoc_C"/>
</dbReference>
<organism evidence="5 6">
    <name type="scientific">Planosporangium thailandense</name>
    <dbReference type="NCBI Taxonomy" id="765197"/>
    <lineage>
        <taxon>Bacteria</taxon>
        <taxon>Bacillati</taxon>
        <taxon>Actinomycetota</taxon>
        <taxon>Actinomycetes</taxon>
        <taxon>Micromonosporales</taxon>
        <taxon>Micromonosporaceae</taxon>
        <taxon>Planosporangium</taxon>
    </lineage>
</organism>
<dbReference type="CDD" id="cd01949">
    <property type="entry name" value="GGDEF"/>
    <property type="match status" value="1"/>
</dbReference>
<feature type="domain" description="PAS" evidence="1">
    <location>
        <begin position="13"/>
        <end position="59"/>
    </location>
</feature>
<dbReference type="Gene3D" id="3.20.20.450">
    <property type="entry name" value="EAL domain"/>
    <property type="match status" value="1"/>
</dbReference>
<evidence type="ECO:0000259" key="4">
    <source>
        <dbReference type="PROSITE" id="PS50887"/>
    </source>
</evidence>
<dbReference type="PROSITE" id="PS50887">
    <property type="entry name" value="GGDEF"/>
    <property type="match status" value="1"/>
</dbReference>
<dbReference type="CDD" id="cd00130">
    <property type="entry name" value="PAS"/>
    <property type="match status" value="4"/>
</dbReference>
<dbReference type="Pfam" id="PF00989">
    <property type="entry name" value="PAS"/>
    <property type="match status" value="2"/>
</dbReference>
<gene>
    <name evidence="5" type="ORF">HC031_20455</name>
</gene>
<evidence type="ECO:0000259" key="3">
    <source>
        <dbReference type="PROSITE" id="PS50883"/>
    </source>
</evidence>
<sequence>MNASLPTSLRDGILAAVGQAMIATDLTGRVLYWNAAAEKLYGYEAAQAVGRELSDLIIPAPGRAAVADRWARVRDGETFNGDWQLRDKDGRIFTAYLTSTPIRDDSGQVVALLGVSYDVSTRRLLERQARHLAAIVENSDDAIVEIDSDGVIRTVNPAATGITGYEPDELVGRDFELLIPPAERARVEASRAAALAGRSPGILSTKFLRTDGSVVDVAVRLSPVRAEDGSIIGVSALSRDITAELHAKEELAASERMFRARFDQVGLPQASISLSGHFLSVNDALCRLLGRRREELEGAPLHRFHHPSDTGAGEKHIAAMLGGTVDTATWERVLQARDGSAVPVLIHSAVLKDADGTPYGVGTFLHDLRDLRAAEQALRESEARYRAIAETAQEGIWTMDTTGRTLYANDKLAAILGVPREEIYRRPVPELVGAANARMIADRIRTRAARGAEEYEVNYPHPDGGARMLRVSASPLRDDTGHAGSLAMIADVTGARRAERELQRRALRDELTGLANRALLTDRLDRAVSRSARTGSPLAVMMIDLDQFKLINDTWGHEAGDQLLKRVAERLLVVVRAEDSVARFSGDGFVVVCEDTDQDRAMEMADQLVTAFSEPFALDGQRLHVRASVGVAVCPPHSAPDLVRFAEAAMYDAKARGRNRVQLFDAALATESADRLALTNDLRDALVGDELVLHYQPVIDLATGRVRGVEALARWHHPGRGSVSPARFVAVAEATGLAPALDRWALDRVRRDAAALRAAMP</sequence>
<dbReference type="InterPro" id="IPR000160">
    <property type="entry name" value="GGDEF_dom"/>
</dbReference>
<dbReference type="NCBIfam" id="TIGR00254">
    <property type="entry name" value="GGDEF"/>
    <property type="match status" value="1"/>
</dbReference>
<feature type="domain" description="PAS" evidence="1">
    <location>
        <begin position="128"/>
        <end position="198"/>
    </location>
</feature>
<dbReference type="SUPFAM" id="SSF55785">
    <property type="entry name" value="PYP-like sensor domain (PAS domain)"/>
    <property type="match status" value="4"/>
</dbReference>
<reference evidence="5 6" key="1">
    <citation type="submission" date="2020-03" db="EMBL/GenBank/DDBJ databases">
        <title>WGS of the type strain of Planosporangium spp.</title>
        <authorList>
            <person name="Thawai C."/>
        </authorList>
    </citation>
    <scope>NUCLEOTIDE SEQUENCE [LARGE SCALE GENOMIC DNA]</scope>
    <source>
        <strain evidence="5 6">TBRC 5610</strain>
    </source>
</reference>
<dbReference type="SUPFAM" id="SSF141868">
    <property type="entry name" value="EAL domain-like"/>
    <property type="match status" value="1"/>
</dbReference>
<dbReference type="PANTHER" id="PTHR44757:SF2">
    <property type="entry name" value="BIOFILM ARCHITECTURE MAINTENANCE PROTEIN MBAA"/>
    <property type="match status" value="1"/>
</dbReference>
<dbReference type="PROSITE" id="PS50113">
    <property type="entry name" value="PAC"/>
    <property type="match status" value="4"/>
</dbReference>
<dbReference type="InterPro" id="IPR035965">
    <property type="entry name" value="PAS-like_dom_sf"/>
</dbReference>
<dbReference type="InterPro" id="IPR035919">
    <property type="entry name" value="EAL_sf"/>
</dbReference>
<dbReference type="SUPFAM" id="SSF55073">
    <property type="entry name" value="Nucleotide cyclase"/>
    <property type="match status" value="1"/>
</dbReference>
<dbReference type="NCBIfam" id="TIGR00229">
    <property type="entry name" value="sensory_box"/>
    <property type="match status" value="4"/>
</dbReference>
<protein>
    <submittedName>
        <fullName evidence="5">PAS domain S-box protein</fullName>
    </submittedName>
</protein>
<dbReference type="PANTHER" id="PTHR44757">
    <property type="entry name" value="DIGUANYLATE CYCLASE DGCP"/>
    <property type="match status" value="1"/>
</dbReference>